<evidence type="ECO:0000256" key="1">
    <source>
        <dbReference type="SAM" id="MobiDB-lite"/>
    </source>
</evidence>
<reference evidence="2 3" key="1">
    <citation type="submission" date="2015-04" db="EMBL/GenBank/DDBJ databases">
        <title>Complete genome sequence of Schizopora paradoxa KUC8140, a cosmopolitan wood degrader in East Asia.</title>
        <authorList>
            <consortium name="DOE Joint Genome Institute"/>
            <person name="Min B."/>
            <person name="Park H."/>
            <person name="Jang Y."/>
            <person name="Kim J.-J."/>
            <person name="Kim K.H."/>
            <person name="Pangilinan J."/>
            <person name="Lipzen A."/>
            <person name="Riley R."/>
            <person name="Grigoriev I.V."/>
            <person name="Spatafora J.W."/>
            <person name="Choi I.-G."/>
        </authorList>
    </citation>
    <scope>NUCLEOTIDE SEQUENCE [LARGE SCALE GENOMIC DNA]</scope>
    <source>
        <strain evidence="2 3">KUC8140</strain>
    </source>
</reference>
<evidence type="ECO:0000313" key="2">
    <source>
        <dbReference type="EMBL" id="KLO16211.1"/>
    </source>
</evidence>
<accession>A0A0H2SGL7</accession>
<feature type="compositionally biased region" description="Low complexity" evidence="1">
    <location>
        <begin position="69"/>
        <end position="79"/>
    </location>
</feature>
<dbReference type="Proteomes" id="UP000053477">
    <property type="component" value="Unassembled WGS sequence"/>
</dbReference>
<dbReference type="InParanoid" id="A0A0H2SGL7"/>
<protein>
    <submittedName>
        <fullName evidence="2">Uncharacterized protein</fullName>
    </submittedName>
</protein>
<gene>
    <name evidence="2" type="ORF">SCHPADRAFT_226159</name>
</gene>
<keyword evidence="3" id="KW-1185">Reference proteome</keyword>
<organism evidence="2 3">
    <name type="scientific">Schizopora paradoxa</name>
    <dbReference type="NCBI Taxonomy" id="27342"/>
    <lineage>
        <taxon>Eukaryota</taxon>
        <taxon>Fungi</taxon>
        <taxon>Dikarya</taxon>
        <taxon>Basidiomycota</taxon>
        <taxon>Agaricomycotina</taxon>
        <taxon>Agaricomycetes</taxon>
        <taxon>Hymenochaetales</taxon>
        <taxon>Schizoporaceae</taxon>
        <taxon>Schizopora</taxon>
    </lineage>
</organism>
<evidence type="ECO:0000313" key="3">
    <source>
        <dbReference type="Proteomes" id="UP000053477"/>
    </source>
</evidence>
<name>A0A0H2SGL7_9AGAM</name>
<feature type="region of interest" description="Disordered" evidence="1">
    <location>
        <begin position="67"/>
        <end position="97"/>
    </location>
</feature>
<dbReference type="AlphaFoldDB" id="A0A0H2SGL7"/>
<dbReference type="EMBL" id="KQ085919">
    <property type="protein sequence ID" value="KLO16211.1"/>
    <property type="molecule type" value="Genomic_DNA"/>
</dbReference>
<sequence length="324" mass="35779">MSPRKRTQEPRTSPIKLEIYQESGETYRPFKSVARIKAIDRKKKSKIDPRLMIKGVGHEYLSVWDASEESPSGSSSPSPTRTIQNTSTPTVSPSSHLQTQFFTSPEDFTPTLFQPSAYRPVSSNTVASHVEIPYLKKEEETVDNSFPFIDGHQLALNEIDQCEFVGSSSGLSYGYDLQSQFHPSDMPLYLPCANNYLDDPHASEIVDPSPLLGATISGYDEFDLYNNSSSDLDSQSSSSCATSPPLSPSASSCLEPWSFSSSFASTPSEYYDGEDYPGTYIDPTLSLRSTELQYDCNSELYHPDNGMGLAGEWVAVEVSPITVY</sequence>
<feature type="compositionally biased region" description="Polar residues" evidence="1">
    <location>
        <begin position="80"/>
        <end position="97"/>
    </location>
</feature>
<proteinExistence type="predicted"/>